<accession>A0A1L5FA00</accession>
<dbReference type="AlphaFoldDB" id="A0A1L5FA00"/>
<organism evidence="1 2">
    <name type="scientific">Clostridium kluyveri</name>
    <dbReference type="NCBI Taxonomy" id="1534"/>
    <lineage>
        <taxon>Bacteria</taxon>
        <taxon>Bacillati</taxon>
        <taxon>Bacillota</taxon>
        <taxon>Clostridia</taxon>
        <taxon>Eubacteriales</taxon>
        <taxon>Clostridiaceae</taxon>
        <taxon>Clostridium</taxon>
    </lineage>
</organism>
<reference evidence="1 2" key="1">
    <citation type="submission" date="2016-12" db="EMBL/GenBank/DDBJ databases">
        <title>Complete genome sequence of Clostridium kluyveri JZZ isolated from the pit mud of a Chinese flavor liquor-making factory.</title>
        <authorList>
            <person name="Wang Y."/>
        </authorList>
    </citation>
    <scope>NUCLEOTIDE SEQUENCE [LARGE SCALE GENOMIC DNA]</scope>
    <source>
        <strain evidence="1 2">JZZ</strain>
    </source>
</reference>
<evidence type="ECO:0000313" key="2">
    <source>
        <dbReference type="Proteomes" id="UP000184604"/>
    </source>
</evidence>
<dbReference type="Proteomes" id="UP000184604">
    <property type="component" value="Chromosome"/>
</dbReference>
<protein>
    <recommendedName>
        <fullName evidence="3">DUF2007 domain-containing protein</fullName>
    </recommendedName>
</protein>
<proteinExistence type="predicted"/>
<evidence type="ECO:0000313" key="1">
    <source>
        <dbReference type="EMBL" id="APM39834.1"/>
    </source>
</evidence>
<gene>
    <name evidence="1" type="ORF">BS101_14365</name>
</gene>
<evidence type="ECO:0008006" key="3">
    <source>
        <dbReference type="Google" id="ProtNLM"/>
    </source>
</evidence>
<dbReference type="EMBL" id="CP018335">
    <property type="protein sequence ID" value="APM39834.1"/>
    <property type="molecule type" value="Genomic_DNA"/>
</dbReference>
<dbReference type="OrthoDB" id="9897246at2"/>
<name>A0A1L5FA00_CLOKL</name>
<sequence>MKGSDILLNKLFQRLKENHWEMIFFTVKIEEYCAIKYKLMSNGIKVKTKIIRHKGVRNPIAINGSRNEYYEIYIQPKEIEKANKIIHS</sequence>